<dbReference type="CDD" id="cd00038">
    <property type="entry name" value="CAP_ED"/>
    <property type="match status" value="1"/>
</dbReference>
<dbReference type="InterPro" id="IPR000595">
    <property type="entry name" value="cNMP-bd_dom"/>
</dbReference>
<feature type="transmembrane region" description="Helical" evidence="1">
    <location>
        <begin position="49"/>
        <end position="75"/>
    </location>
</feature>
<dbReference type="InParanoid" id="Q22G18"/>
<dbReference type="KEGG" id="tet:TTHERM_00721390"/>
<evidence type="ECO:0000313" key="4">
    <source>
        <dbReference type="Proteomes" id="UP000009168"/>
    </source>
</evidence>
<dbReference type="EMBL" id="GG662576">
    <property type="protein sequence ID" value="EAR84208.2"/>
    <property type="molecule type" value="Genomic_DNA"/>
</dbReference>
<dbReference type="OrthoDB" id="291441at2759"/>
<dbReference type="PANTHER" id="PTHR45689:SF5">
    <property type="entry name" value="I[[H]] CHANNEL, ISOFORM E"/>
    <property type="match status" value="1"/>
</dbReference>
<dbReference type="GO" id="GO:0098855">
    <property type="term" value="C:HCN channel complex"/>
    <property type="evidence" value="ECO:0007669"/>
    <property type="project" value="TreeGrafter"/>
</dbReference>
<dbReference type="HOGENOM" id="CLU_269316_0_0_1"/>
<sequence length="707" mass="83537">MGYNTTWLSNLNYTNKNHIDQYLITYYWSITSFMHSGSDLFNPQTKIELVYGSAITIVLGFTLFYSIFNAFLCFYDMKKDQEGYNKSIRILSRFLNRNKIDGHLQQRVKHYMYSIGQQQRNEDLQQESQAIKNLPKQLQDEIIKGINSKEFKKMNFFTQIFSQQTNNKLINKMKKIVFNPNETIFEEGKLDDQSVYLITDGIVEIFQAFHNTERVVASLQKNSYFGEISFFSGKTRSASARSVNFSTAYKITRQEFLEVIQSEQKDHERQKLIEELVLFQNNLNYINVKCFGCQQIGHTVDKCSILKPQFNKQFIILRQRFEHINQRKQFFRKTNKNSRVNCILNIKVNRQAIKKLLIDLNIPQSLYSTELELEEEEYDDCDSFSLILQKKKYENQSNNNNNSRSIENTQCAEEFSPYLQKNRSVKSISSKKHEINISDKDCKLQQFYQKEQDQSNISIQSILSSPKLIANYQDTQSEILLKGQAHQANQLPRINSDFTRITVEEDQLKKKNRNESSDRVSYKQSLLPSFKDIHKSLSIENNIPLPIMPSISLDILDKACSQLSSSYNNEEFDRKFQYYYEQINEPSINVIIKDITSFNNIKRIDQLSLKQIQDIKLNQIIQPVPFIQNQSNSDMSSYLDNHQMSTSIKNYNLIFQKFDKICHFTKFFPHNNFNQIQKQQDYFNFIWNWIPYKKHISQKRHIDMIIS</sequence>
<evidence type="ECO:0000259" key="2">
    <source>
        <dbReference type="PROSITE" id="PS50042"/>
    </source>
</evidence>
<dbReference type="InterPro" id="IPR051413">
    <property type="entry name" value="K/Na_HCN_channel"/>
</dbReference>
<dbReference type="PANTHER" id="PTHR45689">
    <property type="entry name" value="I[[H]] CHANNEL, ISOFORM E"/>
    <property type="match status" value="1"/>
</dbReference>
<dbReference type="Gene3D" id="1.10.287.630">
    <property type="entry name" value="Helix hairpin bin"/>
    <property type="match status" value="1"/>
</dbReference>
<keyword evidence="1" id="KW-1133">Transmembrane helix</keyword>
<keyword evidence="1" id="KW-0472">Membrane</keyword>
<evidence type="ECO:0000256" key="1">
    <source>
        <dbReference type="SAM" id="Phobius"/>
    </source>
</evidence>
<gene>
    <name evidence="3" type="ORF">TTHERM_00721390</name>
</gene>
<dbReference type="AlphaFoldDB" id="Q22G18"/>
<dbReference type="GO" id="GO:0003254">
    <property type="term" value="P:regulation of membrane depolarization"/>
    <property type="evidence" value="ECO:0007669"/>
    <property type="project" value="TreeGrafter"/>
</dbReference>
<dbReference type="RefSeq" id="XP_001031871.2">
    <property type="nucleotide sequence ID" value="XM_001031871.2"/>
</dbReference>
<dbReference type="Proteomes" id="UP000009168">
    <property type="component" value="Unassembled WGS sequence"/>
</dbReference>
<reference evidence="4" key="1">
    <citation type="journal article" date="2006" name="PLoS Biol.">
        <title>Macronuclear genome sequence of the ciliate Tetrahymena thermophila, a model eukaryote.</title>
        <authorList>
            <person name="Eisen J.A."/>
            <person name="Coyne R.S."/>
            <person name="Wu M."/>
            <person name="Wu D."/>
            <person name="Thiagarajan M."/>
            <person name="Wortman J.R."/>
            <person name="Badger J.H."/>
            <person name="Ren Q."/>
            <person name="Amedeo P."/>
            <person name="Jones K.M."/>
            <person name="Tallon L.J."/>
            <person name="Delcher A.L."/>
            <person name="Salzberg S.L."/>
            <person name="Silva J.C."/>
            <person name="Haas B.J."/>
            <person name="Majoros W.H."/>
            <person name="Farzad M."/>
            <person name="Carlton J.M."/>
            <person name="Smith R.K. Jr."/>
            <person name="Garg J."/>
            <person name="Pearlman R.E."/>
            <person name="Karrer K.M."/>
            <person name="Sun L."/>
            <person name="Manning G."/>
            <person name="Elde N.C."/>
            <person name="Turkewitz A.P."/>
            <person name="Asai D.J."/>
            <person name="Wilkes D.E."/>
            <person name="Wang Y."/>
            <person name="Cai H."/>
            <person name="Collins K."/>
            <person name="Stewart B.A."/>
            <person name="Lee S.R."/>
            <person name="Wilamowska K."/>
            <person name="Weinberg Z."/>
            <person name="Ruzzo W.L."/>
            <person name="Wloga D."/>
            <person name="Gaertig J."/>
            <person name="Frankel J."/>
            <person name="Tsao C.-C."/>
            <person name="Gorovsky M.A."/>
            <person name="Keeling P.J."/>
            <person name="Waller R.F."/>
            <person name="Patron N.J."/>
            <person name="Cherry J.M."/>
            <person name="Stover N.A."/>
            <person name="Krieger C.J."/>
            <person name="del Toro C."/>
            <person name="Ryder H.F."/>
            <person name="Williamson S.C."/>
            <person name="Barbeau R.A."/>
            <person name="Hamilton E.P."/>
            <person name="Orias E."/>
        </authorList>
    </citation>
    <scope>NUCLEOTIDE SEQUENCE [LARGE SCALE GENOMIC DNA]</scope>
    <source>
        <strain evidence="4">SB210</strain>
    </source>
</reference>
<keyword evidence="1" id="KW-0812">Transmembrane</keyword>
<dbReference type="GeneID" id="7841070"/>
<dbReference type="PROSITE" id="PS50042">
    <property type="entry name" value="CNMP_BINDING_3"/>
    <property type="match status" value="1"/>
</dbReference>
<dbReference type="GO" id="GO:0035725">
    <property type="term" value="P:sodium ion transmembrane transport"/>
    <property type="evidence" value="ECO:0007669"/>
    <property type="project" value="TreeGrafter"/>
</dbReference>
<accession>Q22G18</accession>
<dbReference type="Pfam" id="PF00027">
    <property type="entry name" value="cNMP_binding"/>
    <property type="match status" value="1"/>
</dbReference>
<proteinExistence type="predicted"/>
<evidence type="ECO:0000313" key="3">
    <source>
        <dbReference type="EMBL" id="EAR84208.2"/>
    </source>
</evidence>
<protein>
    <submittedName>
        <fullName evidence="3">Cyclic nucleotide-binding domain protein</fullName>
    </submittedName>
</protein>
<dbReference type="SMART" id="SM00100">
    <property type="entry name" value="cNMP"/>
    <property type="match status" value="1"/>
</dbReference>
<name>Q22G18_TETTS</name>
<organism evidence="3 4">
    <name type="scientific">Tetrahymena thermophila (strain SB210)</name>
    <dbReference type="NCBI Taxonomy" id="312017"/>
    <lineage>
        <taxon>Eukaryota</taxon>
        <taxon>Sar</taxon>
        <taxon>Alveolata</taxon>
        <taxon>Ciliophora</taxon>
        <taxon>Intramacronucleata</taxon>
        <taxon>Oligohymenophorea</taxon>
        <taxon>Hymenostomatida</taxon>
        <taxon>Tetrahymenina</taxon>
        <taxon>Tetrahymenidae</taxon>
        <taxon>Tetrahymena</taxon>
    </lineage>
</organism>
<keyword evidence="4" id="KW-1185">Reference proteome</keyword>
<dbReference type="Gene3D" id="2.60.120.10">
    <property type="entry name" value="Jelly Rolls"/>
    <property type="match status" value="1"/>
</dbReference>
<dbReference type="eggNOG" id="KOG0500">
    <property type="taxonomic scope" value="Eukaryota"/>
</dbReference>
<dbReference type="GO" id="GO:0005249">
    <property type="term" value="F:voltage-gated potassium channel activity"/>
    <property type="evidence" value="ECO:0007669"/>
    <property type="project" value="TreeGrafter"/>
</dbReference>
<dbReference type="SUPFAM" id="SSF51206">
    <property type="entry name" value="cAMP-binding domain-like"/>
    <property type="match status" value="1"/>
</dbReference>
<feature type="domain" description="Cyclic nucleotide-binding" evidence="2">
    <location>
        <begin position="157"/>
        <end position="260"/>
    </location>
</feature>
<dbReference type="InterPro" id="IPR014710">
    <property type="entry name" value="RmlC-like_jellyroll"/>
</dbReference>
<dbReference type="InterPro" id="IPR018490">
    <property type="entry name" value="cNMP-bd_dom_sf"/>
</dbReference>